<evidence type="ECO:0000256" key="3">
    <source>
        <dbReference type="ARBA" id="ARBA00023274"/>
    </source>
</evidence>
<dbReference type="Proteomes" id="UP000001548">
    <property type="component" value="Unassembled WGS sequence"/>
</dbReference>
<dbReference type="RefSeq" id="XP_001706321.1">
    <property type="nucleotide sequence ID" value="XM_001706269.1"/>
</dbReference>
<dbReference type="VEuPathDB" id="GiardiaDB:GL50803_17244"/>
<reference evidence="5 6" key="1">
    <citation type="journal article" date="2007" name="Science">
        <title>Genomic minimalism in the early diverging intestinal parasite Giardia lamblia.</title>
        <authorList>
            <person name="Morrison H.G."/>
            <person name="McArthur A.G."/>
            <person name="Gillin F.D."/>
            <person name="Aley S.B."/>
            <person name="Adam R.D."/>
            <person name="Olsen G.J."/>
            <person name="Best A.A."/>
            <person name="Cande W.Z."/>
            <person name="Chen F."/>
            <person name="Cipriano M.J."/>
            <person name="Davids B.J."/>
            <person name="Dawson S.C."/>
            <person name="Elmendorf H.G."/>
            <person name="Hehl A.B."/>
            <person name="Holder M.E."/>
            <person name="Huse S.M."/>
            <person name="Kim U.U."/>
            <person name="Lasek-Nesselquist E."/>
            <person name="Manning G."/>
            <person name="Nigam A."/>
            <person name="Nixon J.E."/>
            <person name="Palm D."/>
            <person name="Passamaneck N.E."/>
            <person name="Prabhu A."/>
            <person name="Reich C.I."/>
            <person name="Reiner D.S."/>
            <person name="Samuelson J."/>
            <person name="Svard S.G."/>
            <person name="Sogin M.L."/>
        </authorList>
    </citation>
    <scope>NUCLEOTIDE SEQUENCE [LARGE SCALE GENOMIC DNA]</scope>
    <source>
        <strain evidence="5 6">WB C6</strain>
    </source>
</reference>
<gene>
    <name evidence="5" type="ORF">GL50803_0017244</name>
</gene>
<sequence>MSKVSGSDIKRALAVPENKSRSKCDFDLTPFVRWPRQVRIQRQKAVLQRRLKVPPTVNQFMNPISRNLTNEIFNLARKYSPESKEEHKARLLQIADAKANGKPLPEKSDKLVIASGIRRITSLVESKRAKLVLIANDVDPLELVLWLPTLCHKMGVPYAIVRTKGDLGKLVHLKKTTSVCFTDVNPEDKPTFDKILAAVAHEVDYAKAMKTYGGGVRREDEAQQM</sequence>
<dbReference type="GeneID" id="5699209"/>
<dbReference type="AlphaFoldDB" id="A8BLL7"/>
<keyword evidence="3 4" id="KW-0687">Ribonucleoprotein</keyword>
<dbReference type="HOGENOM" id="CLU_055193_1_1_1"/>
<dbReference type="PDB" id="8BTD">
    <property type="method" value="EM"/>
    <property type="resolution" value="4.90 A"/>
    <property type="chains" value="LI=1-225"/>
</dbReference>
<dbReference type="PDB" id="7PWO">
    <property type="method" value="EM"/>
    <property type="resolution" value="2.75 A"/>
    <property type="chains" value="G2=1-225"/>
</dbReference>
<dbReference type="EMDB" id="EMD-16225"/>
<dbReference type="KEGG" id="gla:GL50803_0017244"/>
<dbReference type="OMA" id="QFMNPIS"/>
<dbReference type="Pfam" id="PF01248">
    <property type="entry name" value="Ribosomal_L7Ae"/>
    <property type="match status" value="1"/>
</dbReference>
<reference evidence="11" key="4">
    <citation type="journal article" date="2024" name="Structure">
        <title>The Giardia lamblia ribosome structure reveals divergence in several biological pathways and the mode of emetine function.</title>
        <authorList>
            <person name="Eiler D.R."/>
            <person name="Wimberly B.T."/>
            <person name="Bilodeau D.Y."/>
            <person name="Taliaferro J.M."/>
            <person name="Reigan P."/>
            <person name="Rissland O.S."/>
            <person name="Kieft J.S."/>
        </authorList>
    </citation>
    <scope>STRUCTURE BY ELECTRON MICROSCOPY (2.49 ANGSTROMS)</scope>
</reference>
<comment type="caution">
    <text evidence="5">The sequence shown here is derived from an EMBL/GenBank/DDBJ whole genome shotgun (WGS) entry which is preliminary data.</text>
</comment>
<accession>A8BLL7</accession>
<dbReference type="FunFam" id="3.30.1330.30:FF:000089">
    <property type="entry name" value="Ribosomal protein L7a"/>
    <property type="match status" value="1"/>
</dbReference>
<evidence type="ECO:0000313" key="5">
    <source>
        <dbReference type="EMBL" id="KAE8302785.1"/>
    </source>
</evidence>
<dbReference type="SUPFAM" id="SSF55315">
    <property type="entry name" value="L30e-like"/>
    <property type="match status" value="1"/>
</dbReference>
<keyword evidence="6" id="KW-1185">Reference proteome</keyword>
<evidence type="ECO:0000256" key="1">
    <source>
        <dbReference type="ARBA" id="ARBA00007337"/>
    </source>
</evidence>
<dbReference type="EMDB" id="EMD-16222"/>
<dbReference type="PDB" id="8BSI">
    <property type="method" value="EM"/>
    <property type="resolution" value="3.40 A"/>
    <property type="chains" value="LI=1-225"/>
</dbReference>
<reference evidence="7 8" key="2">
    <citation type="journal article" date="2022" name="Nucleic Acids Res.">
        <title>Cryo-EM structure of the ancient eukaryotic ribosome from the human parasite Giardia lamblia.</title>
        <authorList>
            <person name="Hiregange D.G."/>
            <person name="Rivalta A."/>
            <person name="Bose T."/>
            <person name="Breiner-Goldstein E."/>
            <person name="Samiya S."/>
            <person name="Cimicata G."/>
            <person name="Kulakova L."/>
            <person name="Zimmerman E."/>
            <person name="Bashan A."/>
            <person name="Herzberg O."/>
            <person name="Yonath A."/>
        </authorList>
    </citation>
    <scope>STRUCTURE BY ELECTRON MICROSCOPY (2.75 ANGSTROMS)</scope>
</reference>
<dbReference type="PDB" id="8BRM">
    <property type="method" value="EM"/>
    <property type="resolution" value="3.33 A"/>
    <property type="chains" value="LI=1-225"/>
</dbReference>
<comment type="function">
    <text evidence="4">Component of the ribosome.</text>
</comment>
<dbReference type="InterPro" id="IPR029064">
    <property type="entry name" value="Ribosomal_eL30-like_sf"/>
</dbReference>
<organism evidence="5 6">
    <name type="scientific">Giardia intestinalis (strain ATCC 50803 / WB clone C6)</name>
    <name type="common">Giardia lamblia</name>
    <dbReference type="NCBI Taxonomy" id="184922"/>
    <lineage>
        <taxon>Eukaryota</taxon>
        <taxon>Metamonada</taxon>
        <taxon>Diplomonadida</taxon>
        <taxon>Hexamitidae</taxon>
        <taxon>Giardiinae</taxon>
        <taxon>Giardia</taxon>
    </lineage>
</organism>
<dbReference type="PDB" id="7PWG">
    <property type="method" value="EM"/>
    <property type="resolution" value="2.75 A"/>
    <property type="chains" value="G=1-225"/>
</dbReference>
<proteinExistence type="evidence at protein level"/>
<reference evidence="9 10" key="3">
    <citation type="journal article" date="2023" name="Nucleic Acids Res.">
        <title>Insights into translocation mechanism and ribosome evolution from cryo-EM structures of translocation intermediates of Giardia intestinalis.</title>
        <authorList>
            <person name="Majumdar S."/>
            <person name="Emmerich A."/>
            <person name="Krakovka S."/>
            <person name="Mandava C.S."/>
            <person name="Svard S.G."/>
            <person name="Sanyal S."/>
        </authorList>
    </citation>
    <scope>STRUCTURE BY ELECTRON MICROSCOPY (3.25 ANGSTROMS)</scope>
</reference>
<dbReference type="EMBL" id="AACB03000003">
    <property type="protein sequence ID" value="KAE8302785.1"/>
    <property type="molecule type" value="Genomic_DNA"/>
</dbReference>
<dbReference type="Gene3D" id="3.30.1330.30">
    <property type="match status" value="1"/>
</dbReference>
<evidence type="ECO:0007829" key="9">
    <source>
        <dbReference type="PDB" id="8BR8"/>
    </source>
</evidence>
<dbReference type="GO" id="GO:0022625">
    <property type="term" value="C:cytosolic large ribosomal subunit"/>
    <property type="evidence" value="ECO:0000318"/>
    <property type="project" value="GO_Central"/>
</dbReference>
<dbReference type="PRINTS" id="PR00881">
    <property type="entry name" value="L7ARS6FAMILY"/>
</dbReference>
<dbReference type="EMDB" id="EMD-16228"/>
<dbReference type="GO" id="GO:0000470">
    <property type="term" value="P:maturation of LSU-rRNA"/>
    <property type="evidence" value="ECO:0000318"/>
    <property type="project" value="GO_Central"/>
</dbReference>
<dbReference type="PDB" id="8FRU">
    <property type="method" value="EM"/>
    <property type="resolution" value="2.49 A"/>
    <property type="chains" value="G=1-225"/>
</dbReference>
<dbReference type="STRING" id="184922.A8BLL7"/>
<protein>
    <recommendedName>
        <fullName evidence="4">60S ribosomal protein L7a</fullName>
    </recommendedName>
</protein>
<dbReference type="PANTHER" id="PTHR23105">
    <property type="entry name" value="RIBOSOMAL PROTEIN L7AE FAMILY MEMBER"/>
    <property type="match status" value="1"/>
</dbReference>
<evidence type="ECO:0007829" key="7">
    <source>
        <dbReference type="PDB" id="7PWG"/>
    </source>
</evidence>
<dbReference type="InterPro" id="IPR050257">
    <property type="entry name" value="eL8/uL1-like"/>
</dbReference>
<dbReference type="EMDB" id="EMD-16226"/>
<keyword evidence="2 4" id="KW-0689">Ribosomal protein</keyword>
<comment type="similarity">
    <text evidence="1 4">Belongs to the eukaryotic ribosomal protein eL8 family.</text>
</comment>
<dbReference type="PDB" id="8BSJ">
    <property type="method" value="EM"/>
    <property type="resolution" value="6.49 A"/>
    <property type="chains" value="LI=1-225"/>
</dbReference>
<evidence type="ECO:0007829" key="11">
    <source>
        <dbReference type="PDB" id="8FRU"/>
    </source>
</evidence>
<dbReference type="EMDB" id="EMD-29407"/>
<evidence type="ECO:0007829" key="10">
    <source>
        <dbReference type="PDB" id="8BRM"/>
    </source>
</evidence>
<dbReference type="PDB" id="8BTR">
    <property type="method" value="EM"/>
    <property type="resolution" value="3.25 A"/>
    <property type="chains" value="LI=1-225"/>
</dbReference>
<dbReference type="EMDB" id="EMD-16211"/>
<evidence type="ECO:0000256" key="4">
    <source>
        <dbReference type="RuleBase" id="RU367042"/>
    </source>
</evidence>
<dbReference type="SMR" id="A8BLL7"/>
<dbReference type="EMDB" id="EMD-13683"/>
<dbReference type="PRINTS" id="PR00882">
    <property type="entry name" value="RIBOSOMALL7A"/>
</dbReference>
<evidence type="ECO:0000313" key="6">
    <source>
        <dbReference type="Proteomes" id="UP000001548"/>
    </source>
</evidence>
<name>A8BLL7_GIAIC</name>
<dbReference type="EMDB" id="EMD-16235"/>
<dbReference type="PDB" id="8BR8">
    <property type="method" value="EM"/>
    <property type="resolution" value="3.35 A"/>
    <property type="chains" value="LI=1-225"/>
</dbReference>
<dbReference type="GO" id="GO:0003723">
    <property type="term" value="F:RNA binding"/>
    <property type="evidence" value="ECO:0000318"/>
    <property type="project" value="GO_Central"/>
</dbReference>
<dbReference type="FunCoup" id="A8BLL7">
    <property type="interactions" value="265"/>
</dbReference>
<dbReference type="InterPro" id="IPR018492">
    <property type="entry name" value="Ribosomal_eL8/Nhp2"/>
</dbReference>
<dbReference type="InterPro" id="IPR004038">
    <property type="entry name" value="Ribosomal_eL8/eL30/eS12/Gad45"/>
</dbReference>
<dbReference type="InterPro" id="IPR001921">
    <property type="entry name" value="Ribosomal_eL8_euk"/>
</dbReference>
<keyword evidence="7 8" id="KW-0002">3D-structure</keyword>
<evidence type="ECO:0007829" key="8">
    <source>
        <dbReference type="PDB" id="7PWO"/>
    </source>
</evidence>
<evidence type="ECO:0000256" key="2">
    <source>
        <dbReference type="ARBA" id="ARBA00022980"/>
    </source>
</evidence>
<dbReference type="EMDB" id="EMD-13681"/>